<accession>A0A1H6L468</accession>
<comment type="function">
    <text evidence="1">Membrane-anchoring subunit of succinate dehydrogenase (SDH).</text>
</comment>
<keyword evidence="5 12" id="KW-0349">Heme</keyword>
<dbReference type="InterPro" id="IPR000701">
    <property type="entry name" value="SuccDH_FuR_B_TM-su"/>
</dbReference>
<dbReference type="GO" id="GO:0009055">
    <property type="term" value="F:electron transfer activity"/>
    <property type="evidence" value="ECO:0007669"/>
    <property type="project" value="InterPro"/>
</dbReference>
<dbReference type="RefSeq" id="WP_090846345.1">
    <property type="nucleotide sequence ID" value="NZ_FNXG01000002.1"/>
</dbReference>
<dbReference type="PANTHER" id="PTHR10978:SF5">
    <property type="entry name" value="SUCCINATE DEHYDROGENASE CYTOCHROME B560 SUBUNIT, MITOCHONDRIAL"/>
    <property type="match status" value="1"/>
</dbReference>
<dbReference type="GO" id="GO:0006099">
    <property type="term" value="P:tricarboxylic acid cycle"/>
    <property type="evidence" value="ECO:0007669"/>
    <property type="project" value="InterPro"/>
</dbReference>
<comment type="subunit">
    <text evidence="11">Part of an enzyme complex containing four subunits: a flavoprotein, an iron-sulfur protein, plus two membrane-anchoring proteins, SdhC and SdhD. The complex can form homotrimers.</text>
</comment>
<keyword evidence="9 12" id="KW-0408">Iron</keyword>
<evidence type="ECO:0000256" key="11">
    <source>
        <dbReference type="ARBA" id="ARBA00025912"/>
    </source>
</evidence>
<sequence>MGDIPRGNRPLSPHLSVYKLPIAAITSIMTRITGQALVAGLLLVVWWLVAAATGPRAFATADWVLRSWIGYLVLLGSVWALWYHFLAGIRHFFYDARLLMTKPQAKQASWVLIWGSVGLTLLTLLLFVIG</sequence>
<evidence type="ECO:0000256" key="6">
    <source>
        <dbReference type="ARBA" id="ARBA00022692"/>
    </source>
</evidence>
<name>A0A1H6L468_9RHOB</name>
<evidence type="ECO:0000256" key="5">
    <source>
        <dbReference type="ARBA" id="ARBA00022617"/>
    </source>
</evidence>
<dbReference type="GO" id="GO:0046872">
    <property type="term" value="F:metal ion binding"/>
    <property type="evidence" value="ECO:0007669"/>
    <property type="project" value="UniProtKB-KW"/>
</dbReference>
<dbReference type="Proteomes" id="UP000199125">
    <property type="component" value="Unassembled WGS sequence"/>
</dbReference>
<evidence type="ECO:0000256" key="8">
    <source>
        <dbReference type="ARBA" id="ARBA00022989"/>
    </source>
</evidence>
<evidence type="ECO:0000256" key="12">
    <source>
        <dbReference type="PIRSR" id="PIRSR000178-1"/>
    </source>
</evidence>
<evidence type="ECO:0000256" key="10">
    <source>
        <dbReference type="ARBA" id="ARBA00023136"/>
    </source>
</evidence>
<evidence type="ECO:0000256" key="3">
    <source>
        <dbReference type="ARBA" id="ARBA00007244"/>
    </source>
</evidence>
<dbReference type="InterPro" id="IPR014314">
    <property type="entry name" value="Succ_DH_cytb556"/>
</dbReference>
<evidence type="ECO:0000256" key="4">
    <source>
        <dbReference type="ARBA" id="ARBA00020076"/>
    </source>
</evidence>
<evidence type="ECO:0000256" key="2">
    <source>
        <dbReference type="ARBA" id="ARBA00004370"/>
    </source>
</evidence>
<dbReference type="Gene3D" id="1.20.1300.10">
    <property type="entry name" value="Fumarate reductase/succinate dehydrogenase, transmembrane subunit"/>
    <property type="match status" value="1"/>
</dbReference>
<comment type="cofactor">
    <cofactor evidence="12">
        <name>heme</name>
        <dbReference type="ChEBI" id="CHEBI:30413"/>
    </cofactor>
    <text evidence="12">The heme is bound between the two transmembrane subunits.</text>
</comment>
<evidence type="ECO:0000256" key="9">
    <source>
        <dbReference type="ARBA" id="ARBA00023004"/>
    </source>
</evidence>
<dbReference type="AlphaFoldDB" id="A0A1H6L468"/>
<dbReference type="NCBIfam" id="TIGR02970">
    <property type="entry name" value="succ_dehyd_cytB"/>
    <property type="match status" value="1"/>
</dbReference>
<dbReference type="EMBL" id="FNXG01000002">
    <property type="protein sequence ID" value="SEH80677.1"/>
    <property type="molecule type" value="Genomic_DNA"/>
</dbReference>
<reference evidence="15" key="1">
    <citation type="submission" date="2016-10" db="EMBL/GenBank/DDBJ databases">
        <authorList>
            <person name="Varghese N."/>
            <person name="Submissions S."/>
        </authorList>
    </citation>
    <scope>NUCLEOTIDE SEQUENCE [LARGE SCALE GENOMIC DNA]</scope>
    <source>
        <strain evidence="15">DSM 11593</strain>
    </source>
</reference>
<keyword evidence="6 13" id="KW-0812">Transmembrane</keyword>
<dbReference type="GO" id="GO:0016020">
    <property type="term" value="C:membrane"/>
    <property type="evidence" value="ECO:0007669"/>
    <property type="project" value="UniProtKB-SubCell"/>
</dbReference>
<dbReference type="PANTHER" id="PTHR10978">
    <property type="entry name" value="SUCCINATE DEHYDROGENASE CYTOCHROME B560 SUBUNIT"/>
    <property type="match status" value="1"/>
</dbReference>
<dbReference type="InterPro" id="IPR034804">
    <property type="entry name" value="SQR/QFR_C/D"/>
</dbReference>
<feature type="binding site" description="axial binding residue" evidence="12">
    <location>
        <position position="84"/>
    </location>
    <ligand>
        <name>heme</name>
        <dbReference type="ChEBI" id="CHEBI:30413"/>
        <note>ligand shared with second transmembrane subunit</note>
    </ligand>
    <ligandPart>
        <name>Fe</name>
        <dbReference type="ChEBI" id="CHEBI:18248"/>
    </ligandPart>
</feature>
<comment type="similarity">
    <text evidence="3">Belongs to the cytochrome b560 family.</text>
</comment>
<keyword evidence="15" id="KW-1185">Reference proteome</keyword>
<feature type="transmembrane region" description="Helical" evidence="13">
    <location>
        <begin position="110"/>
        <end position="129"/>
    </location>
</feature>
<dbReference type="PIRSF" id="PIRSF000178">
    <property type="entry name" value="SDH_cyt_b560"/>
    <property type="match status" value="1"/>
</dbReference>
<evidence type="ECO:0000256" key="7">
    <source>
        <dbReference type="ARBA" id="ARBA00022723"/>
    </source>
</evidence>
<keyword evidence="8 13" id="KW-1133">Transmembrane helix</keyword>
<dbReference type="CDD" id="cd03499">
    <property type="entry name" value="SQR_TypeC_SdhC"/>
    <property type="match status" value="1"/>
</dbReference>
<dbReference type="SUPFAM" id="SSF81343">
    <property type="entry name" value="Fumarate reductase respiratory complex transmembrane subunits"/>
    <property type="match status" value="1"/>
</dbReference>
<proteinExistence type="inferred from homology"/>
<keyword evidence="7 12" id="KW-0479">Metal-binding</keyword>
<evidence type="ECO:0000256" key="13">
    <source>
        <dbReference type="SAM" id="Phobius"/>
    </source>
</evidence>
<dbReference type="Pfam" id="PF01127">
    <property type="entry name" value="Sdh_cyt"/>
    <property type="match status" value="1"/>
</dbReference>
<gene>
    <name evidence="14" type="ORF">SAMN04488075_1178</name>
</gene>
<organism evidence="14 15">
    <name type="scientific">Paracoccus alkenifer</name>
    <dbReference type="NCBI Taxonomy" id="65735"/>
    <lineage>
        <taxon>Bacteria</taxon>
        <taxon>Pseudomonadati</taxon>
        <taxon>Pseudomonadota</taxon>
        <taxon>Alphaproteobacteria</taxon>
        <taxon>Rhodobacterales</taxon>
        <taxon>Paracoccaceae</taxon>
        <taxon>Paracoccus</taxon>
    </lineage>
</organism>
<feature type="transmembrane region" description="Helical" evidence="13">
    <location>
        <begin position="20"/>
        <end position="48"/>
    </location>
</feature>
<protein>
    <recommendedName>
        <fullName evidence="4">Succinate dehydrogenase cytochrome b556 subunit</fullName>
    </recommendedName>
</protein>
<evidence type="ECO:0000256" key="1">
    <source>
        <dbReference type="ARBA" id="ARBA00004050"/>
    </source>
</evidence>
<dbReference type="STRING" id="65735.SAMN04488075_1178"/>
<evidence type="ECO:0000313" key="14">
    <source>
        <dbReference type="EMBL" id="SEH80677.1"/>
    </source>
</evidence>
<evidence type="ECO:0000313" key="15">
    <source>
        <dbReference type="Proteomes" id="UP000199125"/>
    </source>
</evidence>
<comment type="subcellular location">
    <subcellularLocation>
        <location evidence="2">Membrane</location>
    </subcellularLocation>
</comment>
<keyword evidence="10 13" id="KW-0472">Membrane</keyword>
<feature type="transmembrane region" description="Helical" evidence="13">
    <location>
        <begin position="68"/>
        <end position="89"/>
    </location>
</feature>
<dbReference type="OrthoDB" id="9799441at2"/>